<reference evidence="2" key="3">
    <citation type="journal article" date="2013" name="Nucleic Acids Res.">
        <title>The genome of Anopheles darlingi, the main neotropical malaria vector.</title>
        <authorList>
            <person name="Marinotti O."/>
            <person name="Cerqueira G.C."/>
            <person name="de Almeida L.G."/>
            <person name="Ferro M.I."/>
            <person name="Loreto E.L."/>
            <person name="Zaha A."/>
            <person name="Teixeira S.M."/>
            <person name="Wespiser A.R."/>
            <person name="Almeida E Silva A."/>
            <person name="Schlindwein A.D."/>
            <person name="Pacheco A.C."/>
            <person name="Silva A.L."/>
            <person name="Graveley B.R."/>
            <person name="Walenz B.P."/>
            <person name="Lima Bde A."/>
            <person name="Ribeiro C.A."/>
            <person name="Nunes-Silva C.G."/>
            <person name="de Carvalho C.R."/>
            <person name="Soares C.M."/>
            <person name="de Menezes C.B."/>
            <person name="Matiolli C."/>
            <person name="Caffrey D."/>
            <person name="Araujo D.A."/>
            <person name="de Oliveira D.M."/>
            <person name="Golenbock D."/>
            <person name="Grisard E.C."/>
            <person name="Fantinatti-Garboggini F."/>
            <person name="de Carvalho F.M."/>
            <person name="Barcellos F.G."/>
            <person name="Prosdocimi F."/>
            <person name="May G."/>
            <person name="Azevedo Junior G.M."/>
            <person name="Guimaraes G.M."/>
            <person name="Goldman G.H."/>
            <person name="Padilha I.Q."/>
            <person name="Batista Jda S."/>
            <person name="Ferro J.A."/>
            <person name="Ribeiro J.M."/>
            <person name="Fietto J.L."/>
            <person name="Dabbas K.M."/>
            <person name="Cerdeira L."/>
            <person name="Agnez-Lima L.F."/>
            <person name="Brocchi M."/>
            <person name="de Carvalho M.O."/>
            <person name="Teixeira Mde M."/>
            <person name="Diniz Maia Mde M."/>
            <person name="Goldman M.H."/>
            <person name="Cruz Schneider M.P."/>
            <person name="Felipe M.S."/>
            <person name="Hungria M."/>
            <person name="Nicolas M.F."/>
            <person name="Pereira M."/>
            <person name="Montes M.A."/>
            <person name="Cantao M.E."/>
            <person name="Vincentz M."/>
            <person name="Rafael M.S."/>
            <person name="Silverman N."/>
            <person name="Stoco P.H."/>
            <person name="Souza R.C."/>
            <person name="Vicentini R."/>
            <person name="Gazzinelli R.T."/>
            <person name="Neves Rde O."/>
            <person name="Silva R."/>
            <person name="Astolfi-Filho S."/>
            <person name="Maciel T.E."/>
            <person name="Urmenyi T.P."/>
            <person name="Tadei W.P."/>
            <person name="Camargo E.P."/>
            <person name="de Vasconcelos A.T."/>
        </authorList>
    </citation>
    <scope>NUCLEOTIDE SEQUENCE</scope>
</reference>
<dbReference type="VEuPathDB" id="VectorBase:ADAC009758"/>
<proteinExistence type="predicted"/>
<accession>W5J5Q1</accession>
<dbReference type="EnsemblMetazoa" id="ADAC009758-RA">
    <property type="protein sequence ID" value="ADAC009758-PA"/>
    <property type="gene ID" value="ADAC009758"/>
</dbReference>
<dbReference type="Proteomes" id="UP000000673">
    <property type="component" value="Unassembled WGS sequence"/>
</dbReference>
<gene>
    <name evidence="2" type="ORF">AND_009758</name>
</gene>
<organism evidence="2">
    <name type="scientific">Anopheles darlingi</name>
    <name type="common">Mosquito</name>
    <dbReference type="NCBI Taxonomy" id="43151"/>
    <lineage>
        <taxon>Eukaryota</taxon>
        <taxon>Metazoa</taxon>
        <taxon>Ecdysozoa</taxon>
        <taxon>Arthropoda</taxon>
        <taxon>Hexapoda</taxon>
        <taxon>Insecta</taxon>
        <taxon>Pterygota</taxon>
        <taxon>Neoptera</taxon>
        <taxon>Endopterygota</taxon>
        <taxon>Diptera</taxon>
        <taxon>Nematocera</taxon>
        <taxon>Culicoidea</taxon>
        <taxon>Culicidae</taxon>
        <taxon>Anophelinae</taxon>
        <taxon>Anopheles</taxon>
    </lineage>
</organism>
<sequence length="138" mass="14814">MVRRRIILGAVRFAVAWSTPSQIVRRQYRVSILTHQTKAASRSNIRSARPNPVNPNSIAMGKGKGGGSGGGGGQGGELQVAVARAPKVEMTLKVVLSVAKPEPVTREERRVVKSEALAVGTFNPFPGHHPTPTAFRKR</sequence>
<feature type="compositionally biased region" description="Gly residues" evidence="1">
    <location>
        <begin position="62"/>
        <end position="76"/>
    </location>
</feature>
<name>W5J5Q1_ANODA</name>
<dbReference type="EMBL" id="ADMH02002125">
    <property type="protein sequence ID" value="ETN58723.1"/>
    <property type="molecule type" value="Genomic_DNA"/>
</dbReference>
<evidence type="ECO:0000313" key="2">
    <source>
        <dbReference type="EMBL" id="ETN58723.1"/>
    </source>
</evidence>
<feature type="region of interest" description="Disordered" evidence="1">
    <location>
        <begin position="39"/>
        <end position="77"/>
    </location>
</feature>
<reference evidence="3" key="4">
    <citation type="submission" date="2015-06" db="UniProtKB">
        <authorList>
            <consortium name="EnsemblMetazoa"/>
        </authorList>
    </citation>
    <scope>IDENTIFICATION</scope>
</reference>
<evidence type="ECO:0000313" key="3">
    <source>
        <dbReference type="EnsemblMetazoa" id="ADAC009758-PA"/>
    </source>
</evidence>
<protein>
    <submittedName>
        <fullName evidence="2 3">Uncharacterized protein</fullName>
    </submittedName>
</protein>
<reference evidence="2 4" key="1">
    <citation type="journal article" date="2010" name="BMC Genomics">
        <title>Combination of measures distinguishes pre-miRNAs from other stem-loops in the genome of the newly sequenced Anopheles darlingi.</title>
        <authorList>
            <person name="Mendes N.D."/>
            <person name="Freitas A.T."/>
            <person name="Vasconcelos A.T."/>
            <person name="Sagot M.F."/>
        </authorList>
    </citation>
    <scope>NUCLEOTIDE SEQUENCE</scope>
</reference>
<keyword evidence="4" id="KW-1185">Reference proteome</keyword>
<evidence type="ECO:0000313" key="4">
    <source>
        <dbReference type="Proteomes" id="UP000000673"/>
    </source>
</evidence>
<dbReference type="VEuPathDB" id="VectorBase:ADAR2_002072"/>
<dbReference type="HOGENOM" id="CLU_1856932_0_0_1"/>
<evidence type="ECO:0000256" key="1">
    <source>
        <dbReference type="SAM" id="MobiDB-lite"/>
    </source>
</evidence>
<dbReference type="AlphaFoldDB" id="W5J5Q1"/>
<reference evidence="2" key="2">
    <citation type="submission" date="2010-05" db="EMBL/GenBank/DDBJ databases">
        <authorList>
            <person name="Almeida L.G."/>
            <person name="Nicolas M.F."/>
            <person name="Souza R.C."/>
            <person name="Vasconcelos A.T.R."/>
        </authorList>
    </citation>
    <scope>NUCLEOTIDE SEQUENCE</scope>
</reference>